<accession>A0A4R3Y5M5</accession>
<evidence type="ECO:0000313" key="2">
    <source>
        <dbReference type="Proteomes" id="UP000295367"/>
    </source>
</evidence>
<dbReference type="AlphaFoldDB" id="A0A4R3Y5M5"/>
<gene>
    <name evidence="1" type="ORF">EDC63_106112</name>
</gene>
<keyword evidence="2" id="KW-1185">Reference proteome</keyword>
<proteinExistence type="predicted"/>
<organism evidence="1 2">
    <name type="scientific">Sulfurirhabdus autotrophica</name>
    <dbReference type="NCBI Taxonomy" id="1706046"/>
    <lineage>
        <taxon>Bacteria</taxon>
        <taxon>Pseudomonadati</taxon>
        <taxon>Pseudomonadota</taxon>
        <taxon>Betaproteobacteria</taxon>
        <taxon>Nitrosomonadales</taxon>
        <taxon>Sulfuricellaceae</taxon>
        <taxon>Sulfurirhabdus</taxon>
    </lineage>
</organism>
<protein>
    <submittedName>
        <fullName evidence="1">Uncharacterized protein</fullName>
    </submittedName>
</protein>
<comment type="caution">
    <text evidence="1">The sequence shown here is derived from an EMBL/GenBank/DDBJ whole genome shotgun (WGS) entry which is preliminary data.</text>
</comment>
<sequence>MTCFYDVSKGLKGSQKKLHPFVGRHAHHGRTCSKPSLGGIGHE</sequence>
<evidence type="ECO:0000313" key="1">
    <source>
        <dbReference type="EMBL" id="TCV86751.1"/>
    </source>
</evidence>
<dbReference type="Proteomes" id="UP000295367">
    <property type="component" value="Unassembled WGS sequence"/>
</dbReference>
<dbReference type="EMBL" id="SMCO01000006">
    <property type="protein sequence ID" value="TCV86751.1"/>
    <property type="molecule type" value="Genomic_DNA"/>
</dbReference>
<name>A0A4R3Y5M5_9PROT</name>
<reference evidence="1 2" key="1">
    <citation type="submission" date="2019-03" db="EMBL/GenBank/DDBJ databases">
        <title>Genomic Encyclopedia of Type Strains, Phase IV (KMG-IV): sequencing the most valuable type-strain genomes for metagenomic binning, comparative biology and taxonomic classification.</title>
        <authorList>
            <person name="Goeker M."/>
        </authorList>
    </citation>
    <scope>NUCLEOTIDE SEQUENCE [LARGE SCALE GENOMIC DNA]</scope>
    <source>
        <strain evidence="1 2">DSM 100309</strain>
    </source>
</reference>